<evidence type="ECO:0000256" key="10">
    <source>
        <dbReference type="RuleBase" id="RU366055"/>
    </source>
</evidence>
<evidence type="ECO:0000313" key="15">
    <source>
        <dbReference type="Proteomes" id="UP000218437"/>
    </source>
</evidence>
<gene>
    <name evidence="14" type="ORF">CNX70_16555</name>
</gene>
<evidence type="ECO:0000256" key="6">
    <source>
        <dbReference type="ARBA" id="ARBA00022801"/>
    </source>
</evidence>
<dbReference type="Gene3D" id="3.40.570.10">
    <property type="entry name" value="Extracellular Endonuclease, subunit A"/>
    <property type="match status" value="1"/>
</dbReference>
<dbReference type="EMBL" id="CP023422">
    <property type="protein sequence ID" value="ATD61598.1"/>
    <property type="molecule type" value="Genomic_DNA"/>
</dbReference>
<evidence type="ECO:0000256" key="5">
    <source>
        <dbReference type="ARBA" id="ARBA00022759"/>
    </source>
</evidence>
<keyword evidence="7" id="KW-0460">Magnesium</keyword>
<keyword evidence="11" id="KW-0732">Signal</keyword>
<reference evidence="14 15" key="1">
    <citation type="submission" date="2017-09" db="EMBL/GenBank/DDBJ databases">
        <title>Complete genome sequence of Janthinobacterium svalbardensis PAMC 27463.</title>
        <authorList>
            <person name="Cho Y.-J."/>
            <person name="Cho A."/>
            <person name="Kim O.-S."/>
            <person name="Lee J.-I."/>
        </authorList>
    </citation>
    <scope>NUCLEOTIDE SEQUENCE [LARGE SCALE GENOMIC DNA]</scope>
    <source>
        <strain evidence="14 15">PAMC 27463</strain>
    </source>
</reference>
<dbReference type="InterPro" id="IPR040255">
    <property type="entry name" value="Non-specific_endonuclease"/>
</dbReference>
<keyword evidence="4 9" id="KW-0479">Metal-binding</keyword>
<dbReference type="GO" id="GO:0046872">
    <property type="term" value="F:metal ion binding"/>
    <property type="evidence" value="ECO:0007669"/>
    <property type="project" value="UniProtKB-KW"/>
</dbReference>
<keyword evidence="5 10" id="KW-0255">Endonuclease</keyword>
<dbReference type="GO" id="GO:0003676">
    <property type="term" value="F:nucleic acid binding"/>
    <property type="evidence" value="ECO:0007669"/>
    <property type="project" value="InterPro"/>
</dbReference>
<evidence type="ECO:0000256" key="1">
    <source>
        <dbReference type="ARBA" id="ARBA00001946"/>
    </source>
</evidence>
<feature type="chain" id="PRO_5012312935" description="Endonuclease" evidence="11">
    <location>
        <begin position="28"/>
        <end position="262"/>
    </location>
</feature>
<proteinExistence type="inferred from homology"/>
<evidence type="ECO:0000256" key="11">
    <source>
        <dbReference type="SAM" id="SignalP"/>
    </source>
</evidence>
<dbReference type="PANTHER" id="PTHR13966:SF5">
    <property type="entry name" value="ENDONUCLEASE G, MITOCHONDRIAL"/>
    <property type="match status" value="1"/>
</dbReference>
<evidence type="ECO:0000256" key="7">
    <source>
        <dbReference type="ARBA" id="ARBA00022842"/>
    </source>
</evidence>
<evidence type="ECO:0000313" key="14">
    <source>
        <dbReference type="EMBL" id="ATD61598.1"/>
    </source>
</evidence>
<keyword evidence="3 10" id="KW-0540">Nuclease</keyword>
<evidence type="ECO:0000256" key="8">
    <source>
        <dbReference type="PIRSR" id="PIRSR640255-1"/>
    </source>
</evidence>
<feature type="domain" description="ENPP1-3/EXOG-like endonuclease/phosphodiesterase" evidence="12">
    <location>
        <begin position="56"/>
        <end position="244"/>
    </location>
</feature>
<evidence type="ECO:0000256" key="9">
    <source>
        <dbReference type="PIRSR" id="PIRSR640255-2"/>
    </source>
</evidence>
<dbReference type="Proteomes" id="UP000218437">
    <property type="component" value="Chromosome"/>
</dbReference>
<dbReference type="RefSeq" id="WP_096235605.1">
    <property type="nucleotide sequence ID" value="NZ_CP023422.1"/>
</dbReference>
<dbReference type="SUPFAM" id="SSF54060">
    <property type="entry name" value="His-Me finger endonucleases"/>
    <property type="match status" value="1"/>
</dbReference>
<feature type="binding site" evidence="9">
    <location>
        <position position="150"/>
    </location>
    <ligand>
        <name>Mg(2+)</name>
        <dbReference type="ChEBI" id="CHEBI:18420"/>
        <note>catalytic</note>
    </ligand>
</feature>
<evidence type="ECO:0000259" key="12">
    <source>
        <dbReference type="SMART" id="SM00477"/>
    </source>
</evidence>
<organism evidence="14 15">
    <name type="scientific">Janthinobacterium svalbardensis</name>
    <dbReference type="NCBI Taxonomy" id="368607"/>
    <lineage>
        <taxon>Bacteria</taxon>
        <taxon>Pseudomonadati</taxon>
        <taxon>Pseudomonadota</taxon>
        <taxon>Betaproteobacteria</taxon>
        <taxon>Burkholderiales</taxon>
        <taxon>Oxalobacteraceae</taxon>
        <taxon>Janthinobacterium</taxon>
    </lineage>
</organism>
<dbReference type="PANTHER" id="PTHR13966">
    <property type="entry name" value="ENDONUCLEASE RELATED"/>
    <property type="match status" value="1"/>
</dbReference>
<sequence>MIQRSIARLTLACGLLASAFAANLAHADACPAHYVDGRKPEITNPKLDVATKELCYNVFGVMHSGITRTPLWSAEHLTANNLEAAQDLSRENSFHAERKLPAAQRAELADYARSGFDRGHMAPNGDMPDRQSQRDSFTLANMVPQDARNNRYVWAGIEGAVRKMAKKEGDLYVITGPAFIGGNLRKVGRVIVPSHLYKAVYSPRQRAGAAYFIENADTKAYEMLSIAQLEDRIGIDLLPSLTRQQKLRMLSLPKINSKSKNR</sequence>
<dbReference type="SMART" id="SM00892">
    <property type="entry name" value="Endonuclease_NS"/>
    <property type="match status" value="1"/>
</dbReference>
<protein>
    <recommendedName>
        <fullName evidence="10">Endonuclease</fullName>
        <ecNumber evidence="10">3.1.30.-</ecNumber>
    </recommendedName>
</protein>
<comment type="cofactor">
    <cofactor evidence="1 10">
        <name>Mg(2+)</name>
        <dbReference type="ChEBI" id="CHEBI:18420"/>
    </cofactor>
</comment>
<accession>A0A290WY11</accession>
<evidence type="ECO:0000259" key="13">
    <source>
        <dbReference type="SMART" id="SM00892"/>
    </source>
</evidence>
<dbReference type="InterPro" id="IPR044925">
    <property type="entry name" value="His-Me_finger_sf"/>
</dbReference>
<dbReference type="InterPro" id="IPR020821">
    <property type="entry name" value="ENPP1-3/EXOG-like_nuc-like"/>
</dbReference>
<feature type="domain" description="DNA/RNA non-specific endonuclease/pyrophosphatase/phosphodiesterase" evidence="13">
    <location>
        <begin position="55"/>
        <end position="244"/>
    </location>
</feature>
<dbReference type="GO" id="GO:0004519">
    <property type="term" value="F:endonuclease activity"/>
    <property type="evidence" value="ECO:0007669"/>
    <property type="project" value="UniProtKB-UniRule"/>
</dbReference>
<dbReference type="SMART" id="SM00477">
    <property type="entry name" value="NUC"/>
    <property type="match status" value="1"/>
</dbReference>
<keyword evidence="15" id="KW-1185">Reference proteome</keyword>
<dbReference type="InterPro" id="IPR018524">
    <property type="entry name" value="DNA/RNA_endonuclease_AS"/>
</dbReference>
<name>A0A290WY11_9BURK</name>
<dbReference type="Pfam" id="PF01223">
    <property type="entry name" value="Endonuclease_NS"/>
    <property type="match status" value="1"/>
</dbReference>
<comment type="similarity">
    <text evidence="2 10">Belongs to the DNA/RNA non-specific endonuclease family.</text>
</comment>
<dbReference type="EC" id="3.1.30.-" evidence="10"/>
<feature type="active site" description="Proton acceptor" evidence="8">
    <location>
        <position position="120"/>
    </location>
</feature>
<dbReference type="InterPro" id="IPR001604">
    <property type="entry name" value="Endo_G_ENPP1-like_dom"/>
</dbReference>
<feature type="signal peptide" evidence="11">
    <location>
        <begin position="1"/>
        <end position="27"/>
    </location>
</feature>
<dbReference type="PROSITE" id="PS01070">
    <property type="entry name" value="NUCLEASE_NON_SPEC"/>
    <property type="match status" value="1"/>
</dbReference>
<dbReference type="GO" id="GO:0016787">
    <property type="term" value="F:hydrolase activity"/>
    <property type="evidence" value="ECO:0007669"/>
    <property type="project" value="UniProtKB-KW"/>
</dbReference>
<evidence type="ECO:0000256" key="3">
    <source>
        <dbReference type="ARBA" id="ARBA00022722"/>
    </source>
</evidence>
<evidence type="ECO:0000256" key="4">
    <source>
        <dbReference type="ARBA" id="ARBA00022723"/>
    </source>
</evidence>
<evidence type="ECO:0000256" key="2">
    <source>
        <dbReference type="ARBA" id="ARBA00010052"/>
    </source>
</evidence>
<keyword evidence="6 10" id="KW-0378">Hydrolase</keyword>
<dbReference type="InterPro" id="IPR044929">
    <property type="entry name" value="DNA/RNA_non-sp_Endonuclease_sf"/>
</dbReference>
<dbReference type="AlphaFoldDB" id="A0A290WY11"/>
<dbReference type="KEGG" id="jsv:CNX70_16555"/>